<keyword evidence="2" id="KW-1185">Reference proteome</keyword>
<evidence type="ECO:0008006" key="3">
    <source>
        <dbReference type="Google" id="ProtNLM"/>
    </source>
</evidence>
<evidence type="ECO:0000313" key="2">
    <source>
        <dbReference type="Proteomes" id="UP001495910"/>
    </source>
</evidence>
<comment type="caution">
    <text evidence="1">The sequence shown here is derived from an EMBL/GenBank/DDBJ whole genome shotgun (WGS) entry which is preliminary data.</text>
</comment>
<name>A0ABU9PQX6_9BURK</name>
<gene>
    <name evidence="1" type="ORF">V8G57_03295</name>
</gene>
<evidence type="ECO:0000313" key="1">
    <source>
        <dbReference type="EMBL" id="MEM4986407.1"/>
    </source>
</evidence>
<accession>A0ABU9PQX6</accession>
<sequence>MKKLISIVAIGLVLSTALSGCIVVPVGGGGYYHHHDYYYGR</sequence>
<proteinExistence type="predicted"/>
<organism evidence="1 2">
    <name type="scientific">Collimonas rhizosphaerae</name>
    <dbReference type="NCBI Taxonomy" id="3126357"/>
    <lineage>
        <taxon>Bacteria</taxon>
        <taxon>Pseudomonadati</taxon>
        <taxon>Pseudomonadota</taxon>
        <taxon>Betaproteobacteria</taxon>
        <taxon>Burkholderiales</taxon>
        <taxon>Oxalobacteraceae</taxon>
        <taxon>Collimonas</taxon>
    </lineage>
</organism>
<dbReference type="Proteomes" id="UP001495910">
    <property type="component" value="Unassembled WGS sequence"/>
</dbReference>
<dbReference type="PROSITE" id="PS51257">
    <property type="entry name" value="PROKAR_LIPOPROTEIN"/>
    <property type="match status" value="1"/>
</dbReference>
<dbReference type="EMBL" id="JBANDC010000002">
    <property type="protein sequence ID" value="MEM4986407.1"/>
    <property type="molecule type" value="Genomic_DNA"/>
</dbReference>
<protein>
    <recommendedName>
        <fullName evidence="3">Lipoprotein</fullName>
    </recommendedName>
</protein>
<dbReference type="RefSeq" id="WP_092358809.1">
    <property type="nucleotide sequence ID" value="NZ_JBANDC010000002.1"/>
</dbReference>
<reference evidence="1 2" key="1">
    <citation type="submission" date="2024-02" db="EMBL/GenBank/DDBJ databases">
        <title>Draft genome sequence of Collimonas sp. strain H4R21, an effective mineral-weathering bacterial strain isolated from the beech rhizosphere.</title>
        <authorList>
            <person name="Morin E."/>
            <person name="Uroz S."/>
            <person name="Leveau J.H.J."/>
            <person name="Kumar R."/>
            <person name="Rey M.W."/>
            <person name="Pham J."/>
        </authorList>
    </citation>
    <scope>NUCLEOTIDE SEQUENCE [LARGE SCALE GENOMIC DNA]</scope>
    <source>
        <strain evidence="1 2">H4R21</strain>
    </source>
</reference>